<evidence type="ECO:0000256" key="10">
    <source>
        <dbReference type="RuleBase" id="RU363036"/>
    </source>
</evidence>
<reference evidence="11 12" key="1">
    <citation type="journal article" date="2016" name="Nat. Commun.">
        <title>Thousands of microbial genomes shed light on interconnected biogeochemical processes in an aquifer system.</title>
        <authorList>
            <person name="Anantharaman K."/>
            <person name="Brown C.T."/>
            <person name="Hug L.A."/>
            <person name="Sharon I."/>
            <person name="Castelle C.J."/>
            <person name="Probst A.J."/>
            <person name="Thomas B.C."/>
            <person name="Singh A."/>
            <person name="Wilkins M.J."/>
            <person name="Karaoz U."/>
            <person name="Brodie E.L."/>
            <person name="Williams K.H."/>
            <person name="Hubbard S.S."/>
            <person name="Banfield J.F."/>
        </authorList>
    </citation>
    <scope>NUCLEOTIDE SEQUENCE [LARGE SCALE GENOMIC DNA]</scope>
</reference>
<dbReference type="PANTHER" id="PTHR11766:SF1">
    <property type="entry name" value="TYROSINE--TRNA LIGASE"/>
    <property type="match status" value="1"/>
</dbReference>
<dbReference type="PROSITE" id="PS00178">
    <property type="entry name" value="AA_TRNA_LIGASE_I"/>
    <property type="match status" value="1"/>
</dbReference>
<dbReference type="GO" id="GO:0003723">
    <property type="term" value="F:RNA binding"/>
    <property type="evidence" value="ECO:0007669"/>
    <property type="project" value="UniProtKB-KW"/>
</dbReference>
<dbReference type="AlphaFoldDB" id="A0A1G2HTP9"/>
<organism evidence="11 12">
    <name type="scientific">Candidatus Staskawiczbacteria bacterium RIFCSPHIGHO2_02_FULL_33_16</name>
    <dbReference type="NCBI Taxonomy" id="1802204"/>
    <lineage>
        <taxon>Bacteria</taxon>
        <taxon>Candidatus Staskawicziibacteriota</taxon>
    </lineage>
</organism>
<gene>
    <name evidence="11" type="ORF">A3D34_00135</name>
</gene>
<dbReference type="PRINTS" id="PR01040">
    <property type="entry name" value="TRNASYNTHTYR"/>
</dbReference>
<keyword evidence="4 10" id="KW-0067">ATP-binding</keyword>
<evidence type="ECO:0000256" key="4">
    <source>
        <dbReference type="ARBA" id="ARBA00022840"/>
    </source>
</evidence>
<evidence type="ECO:0000256" key="5">
    <source>
        <dbReference type="ARBA" id="ARBA00022917"/>
    </source>
</evidence>
<dbReference type="Proteomes" id="UP000179183">
    <property type="component" value="Unassembled WGS sequence"/>
</dbReference>
<dbReference type="PANTHER" id="PTHR11766">
    <property type="entry name" value="TYROSYL-TRNA SYNTHETASE"/>
    <property type="match status" value="1"/>
</dbReference>
<dbReference type="InterPro" id="IPR014729">
    <property type="entry name" value="Rossmann-like_a/b/a_fold"/>
</dbReference>
<dbReference type="Gene3D" id="1.10.240.10">
    <property type="entry name" value="Tyrosyl-Transfer RNA Synthetase"/>
    <property type="match status" value="1"/>
</dbReference>
<evidence type="ECO:0000313" key="12">
    <source>
        <dbReference type="Proteomes" id="UP000179183"/>
    </source>
</evidence>
<evidence type="ECO:0000256" key="7">
    <source>
        <dbReference type="ARBA" id="ARBA00048248"/>
    </source>
</evidence>
<dbReference type="GO" id="GO:0005829">
    <property type="term" value="C:cytosol"/>
    <property type="evidence" value="ECO:0007669"/>
    <property type="project" value="TreeGrafter"/>
</dbReference>
<keyword evidence="9" id="KW-0694">RNA-binding</keyword>
<dbReference type="PROSITE" id="PS50889">
    <property type="entry name" value="S4"/>
    <property type="match status" value="1"/>
</dbReference>
<dbReference type="InterPro" id="IPR036986">
    <property type="entry name" value="S4_RNA-bd_sf"/>
</dbReference>
<dbReference type="Gene3D" id="3.40.50.620">
    <property type="entry name" value="HUPs"/>
    <property type="match status" value="1"/>
</dbReference>
<keyword evidence="3 10" id="KW-0547">Nucleotide-binding</keyword>
<dbReference type="InterPro" id="IPR001412">
    <property type="entry name" value="aa-tRNA-synth_I_CS"/>
</dbReference>
<dbReference type="CDD" id="cd00805">
    <property type="entry name" value="TyrRS_core"/>
    <property type="match status" value="1"/>
</dbReference>
<protein>
    <recommendedName>
        <fullName evidence="1 8">Tyrosine--tRNA ligase</fullName>
        <ecNumber evidence="1 8">6.1.1.1</ecNumber>
    </recommendedName>
</protein>
<evidence type="ECO:0000256" key="1">
    <source>
        <dbReference type="ARBA" id="ARBA00013160"/>
    </source>
</evidence>
<dbReference type="EC" id="6.1.1.1" evidence="1 8"/>
<keyword evidence="5 10" id="KW-0648">Protein biosynthesis</keyword>
<comment type="caution">
    <text evidence="11">The sequence shown here is derived from an EMBL/GenBank/DDBJ whole genome shotgun (WGS) entry which is preliminary data.</text>
</comment>
<keyword evidence="2 10" id="KW-0436">Ligase</keyword>
<dbReference type="InterPro" id="IPR024088">
    <property type="entry name" value="Tyr-tRNA-ligase_bac-type"/>
</dbReference>
<dbReference type="SUPFAM" id="SSF55174">
    <property type="entry name" value="Alpha-L RNA-binding motif"/>
    <property type="match status" value="1"/>
</dbReference>
<dbReference type="InterPro" id="IPR002307">
    <property type="entry name" value="Tyr-tRNA-ligase"/>
</dbReference>
<dbReference type="GO" id="GO:0005524">
    <property type="term" value="F:ATP binding"/>
    <property type="evidence" value="ECO:0007669"/>
    <property type="project" value="UniProtKB-KW"/>
</dbReference>
<keyword evidence="6 10" id="KW-0030">Aminoacyl-tRNA synthetase</keyword>
<dbReference type="InterPro" id="IPR002305">
    <property type="entry name" value="aa-tRNA-synth_Ic"/>
</dbReference>
<evidence type="ECO:0000256" key="3">
    <source>
        <dbReference type="ARBA" id="ARBA00022741"/>
    </source>
</evidence>
<dbReference type="Gene3D" id="3.10.290.10">
    <property type="entry name" value="RNA-binding S4 domain"/>
    <property type="match status" value="1"/>
</dbReference>
<sequence>MVKIDQKKIEEILTRGVSEIIVKEDLKKKLFSGKKIRLYLGVDPTGATLHLGHAIVLKKLKEFANLGHEVILLIGDFTAKIGDPTGKDATRIPLTDKQIKENFKDYKKQASKVLDFSKVKIQYNSKWLSKLKFVDILKLSSNFTVQQMLHRDMFDKRIKENAPINQTEFMYPLMQGYDSVAMNVDLEIGGNDQMFNMLCGRTLQKIYNNKDKDILTTKLLLGTDGRKMSKTYNNAIYLIDTPENMYGKIMSIKDELILDYFELCTNISQTDISEIKKIPNPRDQKEILAKEIVKLYHSEKEANKAVEDFNKTFRDKNPTFTEYIIDKEEFYPKLIDGLLVSVSGATSSVNAAKRLIIEGAVQIDGNIDKEWNKIIKIKEGGSEIKVGKRTFAKVKLRK</sequence>
<dbReference type="Pfam" id="PF00579">
    <property type="entry name" value="tRNA-synt_1b"/>
    <property type="match status" value="1"/>
</dbReference>
<evidence type="ECO:0000256" key="8">
    <source>
        <dbReference type="NCBIfam" id="TIGR00234"/>
    </source>
</evidence>
<dbReference type="SUPFAM" id="SSF52374">
    <property type="entry name" value="Nucleotidylyl transferase"/>
    <property type="match status" value="1"/>
</dbReference>
<comment type="similarity">
    <text evidence="10">Belongs to the class-I aminoacyl-tRNA synthetase family.</text>
</comment>
<evidence type="ECO:0000256" key="6">
    <source>
        <dbReference type="ARBA" id="ARBA00023146"/>
    </source>
</evidence>
<evidence type="ECO:0000256" key="2">
    <source>
        <dbReference type="ARBA" id="ARBA00022598"/>
    </source>
</evidence>
<dbReference type="GO" id="GO:0004831">
    <property type="term" value="F:tyrosine-tRNA ligase activity"/>
    <property type="evidence" value="ECO:0007669"/>
    <property type="project" value="UniProtKB-UniRule"/>
</dbReference>
<evidence type="ECO:0000256" key="9">
    <source>
        <dbReference type="PROSITE-ProRule" id="PRU00182"/>
    </source>
</evidence>
<comment type="catalytic activity">
    <reaction evidence="7">
        <text>tRNA(Tyr) + L-tyrosine + ATP = L-tyrosyl-tRNA(Tyr) + AMP + diphosphate + H(+)</text>
        <dbReference type="Rhea" id="RHEA:10220"/>
        <dbReference type="Rhea" id="RHEA-COMP:9706"/>
        <dbReference type="Rhea" id="RHEA-COMP:9707"/>
        <dbReference type="ChEBI" id="CHEBI:15378"/>
        <dbReference type="ChEBI" id="CHEBI:30616"/>
        <dbReference type="ChEBI" id="CHEBI:33019"/>
        <dbReference type="ChEBI" id="CHEBI:58315"/>
        <dbReference type="ChEBI" id="CHEBI:78442"/>
        <dbReference type="ChEBI" id="CHEBI:78536"/>
        <dbReference type="ChEBI" id="CHEBI:456215"/>
        <dbReference type="EC" id="6.1.1.1"/>
    </reaction>
</comment>
<name>A0A1G2HTP9_9BACT</name>
<dbReference type="EMBL" id="MHOQ01000042">
    <property type="protein sequence ID" value="OGZ65610.1"/>
    <property type="molecule type" value="Genomic_DNA"/>
</dbReference>
<accession>A0A1G2HTP9</accession>
<dbReference type="NCBIfam" id="TIGR00234">
    <property type="entry name" value="tyrS"/>
    <property type="match status" value="1"/>
</dbReference>
<dbReference type="GO" id="GO:0006437">
    <property type="term" value="P:tyrosyl-tRNA aminoacylation"/>
    <property type="evidence" value="ECO:0007669"/>
    <property type="project" value="UniProtKB-UniRule"/>
</dbReference>
<proteinExistence type="inferred from homology"/>
<evidence type="ECO:0000313" key="11">
    <source>
        <dbReference type="EMBL" id="OGZ65610.1"/>
    </source>
</evidence>